<dbReference type="AlphaFoldDB" id="A0A5B8UIY5"/>
<evidence type="ECO:0000259" key="2">
    <source>
        <dbReference type="Pfam" id="PF13372"/>
    </source>
</evidence>
<evidence type="ECO:0000313" key="4">
    <source>
        <dbReference type="Proteomes" id="UP000321204"/>
    </source>
</evidence>
<name>A0A5B8UIY5_9BACT</name>
<keyword evidence="4" id="KW-1185">Reference proteome</keyword>
<dbReference type="InterPro" id="IPR053728">
    <property type="entry name" value="Alginate_Permeability_Chnl"/>
</dbReference>
<evidence type="ECO:0000256" key="1">
    <source>
        <dbReference type="SAM" id="SignalP"/>
    </source>
</evidence>
<dbReference type="Proteomes" id="UP000321204">
    <property type="component" value="Chromosome"/>
</dbReference>
<accession>A0A5B8UIY5</accession>
<dbReference type="Pfam" id="PF13372">
    <property type="entry name" value="Alginate_exp"/>
    <property type="match status" value="1"/>
</dbReference>
<organism evidence="3 4">
    <name type="scientific">Flavisolibacter ginsenosidimutans</name>
    <dbReference type="NCBI Taxonomy" id="661481"/>
    <lineage>
        <taxon>Bacteria</taxon>
        <taxon>Pseudomonadati</taxon>
        <taxon>Bacteroidota</taxon>
        <taxon>Chitinophagia</taxon>
        <taxon>Chitinophagales</taxon>
        <taxon>Chitinophagaceae</taxon>
        <taxon>Flavisolibacter</taxon>
    </lineage>
</organism>
<sequence>MKKRTRTFSLLLVACTLFSLYATAQVTLSGQVRTRTEYKDGQGAPLPIGAKPAFFTSQRTRLSFGYSTYRLKFGVTAQDVRVWGQDVSTMNRTTTQDLNGLMLHEAWAEIGLTDTVIKNKALSLKIGRQELVYDDQRLLGNLDWLQQGRRHDAALLKYETGDWMLHFGAAFNQNKEAASGTLYNSTPPGNYTANTNGGSMYKSLFFLYTGKKLSKGNASFLFLNDNFSQYHLDGVSTKIYDTSTWSRATTGFYYNNAFDKLLVMASTYYQFGKTSAGQDLSAWLLSGQLGYALSKKFSVFAGADLYSGGTSGATSNAFDPLYGTPHKFAGLIDYFYAASPFGKNGLLDYYAKGKYKASDKFLLSADVHQFNSATDVSGYTQKSLGQEIDLVGSYALTKQIGFEAGYSRYFTTTLLASASVKNIQNAKPSADWAYVMINVKPEVLFK</sequence>
<dbReference type="Gene3D" id="2.40.160.100">
    <property type="match status" value="1"/>
</dbReference>
<dbReference type="InterPro" id="IPR025388">
    <property type="entry name" value="Alginate_export_dom"/>
</dbReference>
<keyword evidence="1" id="KW-0732">Signal</keyword>
<dbReference type="EMBL" id="CP042433">
    <property type="protein sequence ID" value="QEC56119.1"/>
    <property type="molecule type" value="Genomic_DNA"/>
</dbReference>
<proteinExistence type="predicted"/>
<reference evidence="3 4" key="1">
    <citation type="journal article" date="2015" name="Int. J. Syst. Evol. Microbiol.">
        <title>Flavisolibacter ginsenosidimutans sp. nov., with ginsenoside-converting activity isolated from soil used for cultivating ginseng.</title>
        <authorList>
            <person name="Zhao Y."/>
            <person name="Liu Q."/>
            <person name="Kang M.S."/>
            <person name="Jin F."/>
            <person name="Yu H."/>
            <person name="Im W.T."/>
        </authorList>
    </citation>
    <scope>NUCLEOTIDE SEQUENCE [LARGE SCALE GENOMIC DNA]</scope>
    <source>
        <strain evidence="3 4">Gsoil 636</strain>
    </source>
</reference>
<protein>
    <recommendedName>
        <fullName evidence="2">Alginate export domain-containing protein</fullName>
    </recommendedName>
</protein>
<dbReference type="SUPFAM" id="SSF56935">
    <property type="entry name" value="Porins"/>
    <property type="match status" value="1"/>
</dbReference>
<feature type="domain" description="Alginate export" evidence="2">
    <location>
        <begin position="28"/>
        <end position="410"/>
    </location>
</feature>
<evidence type="ECO:0000313" key="3">
    <source>
        <dbReference type="EMBL" id="QEC56119.1"/>
    </source>
</evidence>
<dbReference type="RefSeq" id="WP_146786180.1">
    <property type="nucleotide sequence ID" value="NZ_BAABIO010000001.1"/>
</dbReference>
<feature type="chain" id="PRO_5022960712" description="Alginate export domain-containing protein" evidence="1">
    <location>
        <begin position="25"/>
        <end position="446"/>
    </location>
</feature>
<dbReference type="OrthoDB" id="1070463at2"/>
<dbReference type="KEGG" id="fgg:FSB75_09515"/>
<feature type="signal peptide" evidence="1">
    <location>
        <begin position="1"/>
        <end position="24"/>
    </location>
</feature>
<gene>
    <name evidence="3" type="ORF">FSB75_09515</name>
</gene>